<evidence type="ECO:0000313" key="9">
    <source>
        <dbReference type="Proteomes" id="UP000800092"/>
    </source>
</evidence>
<feature type="region of interest" description="Disordered" evidence="6">
    <location>
        <begin position="1"/>
        <end position="41"/>
    </location>
</feature>
<evidence type="ECO:0000256" key="1">
    <source>
        <dbReference type="ARBA" id="ARBA00009249"/>
    </source>
</evidence>
<dbReference type="SUPFAM" id="SSF51230">
    <property type="entry name" value="Single hybrid motif"/>
    <property type="match status" value="1"/>
</dbReference>
<accession>A0A6A6H611</accession>
<dbReference type="OrthoDB" id="10264154at2759"/>
<comment type="function">
    <text evidence="5">The H protein shuttles the methylamine group of glycine from the P protein to the T protein.</text>
</comment>
<evidence type="ECO:0000256" key="3">
    <source>
        <dbReference type="ARBA" id="ARBA00022946"/>
    </source>
</evidence>
<feature type="domain" description="Lipoyl-binding" evidence="7">
    <location>
        <begin position="62"/>
        <end position="144"/>
    </location>
</feature>
<dbReference type="NCBIfam" id="NF002270">
    <property type="entry name" value="PRK01202.1"/>
    <property type="match status" value="1"/>
</dbReference>
<dbReference type="HAMAP" id="MF_00272">
    <property type="entry name" value="GcvH"/>
    <property type="match status" value="1"/>
</dbReference>
<sequence length="175" mass="18937">MRASSSFLGAANPSRPSYRTAQAAKRLSQPPLQRSFASSRPFEIKKYTEDHEWIELPDSGNTGTIGVSKYAADALGDVVYVELPTVGLEVGAGDTIGAVESVKSASDIMTPVSGVVTEANSLLEEKPATINKSPEDQGWIARIQIENTEELESLMSEEEYQKFTDEVKADDEAGH</sequence>
<dbReference type="AlphaFoldDB" id="A0A6A6H611"/>
<evidence type="ECO:0000256" key="2">
    <source>
        <dbReference type="ARBA" id="ARBA00022823"/>
    </source>
</evidence>
<comment type="similarity">
    <text evidence="1 5">Belongs to the GcvH family.</text>
</comment>
<dbReference type="PANTHER" id="PTHR11715">
    <property type="entry name" value="GLYCINE CLEAVAGE SYSTEM H PROTEIN"/>
    <property type="match status" value="1"/>
</dbReference>
<dbReference type="InterPro" id="IPR000089">
    <property type="entry name" value="Biotin_lipoyl"/>
</dbReference>
<dbReference type="GO" id="GO:0019464">
    <property type="term" value="P:glycine decarboxylation via glycine cleavage system"/>
    <property type="evidence" value="ECO:0007669"/>
    <property type="project" value="UniProtKB-UniRule"/>
</dbReference>
<gene>
    <name evidence="8" type="ORF">EV356DRAFT_448444</name>
</gene>
<evidence type="ECO:0000259" key="7">
    <source>
        <dbReference type="PROSITE" id="PS50968"/>
    </source>
</evidence>
<comment type="subunit">
    <text evidence="5">The glycine cleavage system is composed of four proteins: P, T, L and H.</text>
</comment>
<dbReference type="InterPro" id="IPR011053">
    <property type="entry name" value="Single_hybrid_motif"/>
</dbReference>
<comment type="subcellular location">
    <subcellularLocation>
        <location evidence="5">Mitochondrion</location>
    </subcellularLocation>
</comment>
<dbReference type="PANTHER" id="PTHR11715:SF3">
    <property type="entry name" value="GLYCINE CLEAVAGE SYSTEM H PROTEIN-RELATED"/>
    <property type="match status" value="1"/>
</dbReference>
<dbReference type="PROSITE" id="PS50968">
    <property type="entry name" value="BIOTINYL_LIPOYL"/>
    <property type="match status" value="1"/>
</dbReference>
<reference evidence="8" key="1">
    <citation type="journal article" date="2020" name="Stud. Mycol.">
        <title>101 Dothideomycetes genomes: a test case for predicting lifestyles and emergence of pathogens.</title>
        <authorList>
            <person name="Haridas S."/>
            <person name="Albert R."/>
            <person name="Binder M."/>
            <person name="Bloem J."/>
            <person name="Labutti K."/>
            <person name="Salamov A."/>
            <person name="Andreopoulos B."/>
            <person name="Baker S."/>
            <person name="Barry K."/>
            <person name="Bills G."/>
            <person name="Bluhm B."/>
            <person name="Cannon C."/>
            <person name="Castanera R."/>
            <person name="Culley D."/>
            <person name="Daum C."/>
            <person name="Ezra D."/>
            <person name="Gonzalez J."/>
            <person name="Henrissat B."/>
            <person name="Kuo A."/>
            <person name="Liang C."/>
            <person name="Lipzen A."/>
            <person name="Lutzoni F."/>
            <person name="Magnuson J."/>
            <person name="Mondo S."/>
            <person name="Nolan M."/>
            <person name="Ohm R."/>
            <person name="Pangilinan J."/>
            <person name="Park H.-J."/>
            <person name="Ramirez L."/>
            <person name="Alfaro M."/>
            <person name="Sun H."/>
            <person name="Tritt A."/>
            <person name="Yoshinaga Y."/>
            <person name="Zwiers L.-H."/>
            <person name="Turgeon B."/>
            <person name="Goodwin S."/>
            <person name="Spatafora J."/>
            <person name="Crous P."/>
            <person name="Grigoriev I."/>
        </authorList>
    </citation>
    <scope>NUCLEOTIDE SEQUENCE</scope>
    <source>
        <strain evidence="8">Tuck. ex Michener</strain>
    </source>
</reference>
<keyword evidence="2 4" id="KW-0450">Lipoyl</keyword>
<dbReference type="GO" id="GO:0005739">
    <property type="term" value="C:mitochondrion"/>
    <property type="evidence" value="ECO:0007669"/>
    <property type="project" value="UniProtKB-SubCell"/>
</dbReference>
<protein>
    <recommendedName>
        <fullName evidence="5">Glycine cleavage system H protein</fullName>
    </recommendedName>
</protein>
<evidence type="ECO:0000256" key="6">
    <source>
        <dbReference type="SAM" id="MobiDB-lite"/>
    </source>
</evidence>
<dbReference type="InterPro" id="IPR003016">
    <property type="entry name" value="2-oxoA_DH_lipoyl-BS"/>
</dbReference>
<feature type="modified residue" description="N6-lipoyllysine" evidence="4">
    <location>
        <position position="103"/>
    </location>
</feature>
<dbReference type="Pfam" id="PF01597">
    <property type="entry name" value="GCV_H"/>
    <property type="match status" value="1"/>
</dbReference>
<dbReference type="InterPro" id="IPR002930">
    <property type="entry name" value="GCV_H"/>
</dbReference>
<dbReference type="InterPro" id="IPR033753">
    <property type="entry name" value="GCV_H/Fam206"/>
</dbReference>
<name>A0A6A6H611_VIRVR</name>
<evidence type="ECO:0000256" key="5">
    <source>
        <dbReference type="RuleBase" id="RU364055"/>
    </source>
</evidence>
<dbReference type="Proteomes" id="UP000800092">
    <property type="component" value="Unassembled WGS sequence"/>
</dbReference>
<organism evidence="8 9">
    <name type="scientific">Viridothelium virens</name>
    <name type="common">Speckled blister lichen</name>
    <name type="synonym">Trypethelium virens</name>
    <dbReference type="NCBI Taxonomy" id="1048519"/>
    <lineage>
        <taxon>Eukaryota</taxon>
        <taxon>Fungi</taxon>
        <taxon>Dikarya</taxon>
        <taxon>Ascomycota</taxon>
        <taxon>Pezizomycotina</taxon>
        <taxon>Dothideomycetes</taxon>
        <taxon>Dothideomycetes incertae sedis</taxon>
        <taxon>Trypetheliales</taxon>
        <taxon>Trypetheliaceae</taxon>
        <taxon>Viridothelium</taxon>
    </lineage>
</organism>
<dbReference type="CDD" id="cd06848">
    <property type="entry name" value="GCS_H"/>
    <property type="match status" value="1"/>
</dbReference>
<dbReference type="EMBL" id="ML991807">
    <property type="protein sequence ID" value="KAF2233377.1"/>
    <property type="molecule type" value="Genomic_DNA"/>
</dbReference>
<evidence type="ECO:0000256" key="4">
    <source>
        <dbReference type="PIRSR" id="PIRSR617453-50"/>
    </source>
</evidence>
<keyword evidence="3 5" id="KW-0809">Transit peptide</keyword>
<dbReference type="InterPro" id="IPR017453">
    <property type="entry name" value="GCV_H_sub"/>
</dbReference>
<evidence type="ECO:0000313" key="8">
    <source>
        <dbReference type="EMBL" id="KAF2233377.1"/>
    </source>
</evidence>
<dbReference type="GO" id="GO:0005960">
    <property type="term" value="C:glycine cleavage complex"/>
    <property type="evidence" value="ECO:0007669"/>
    <property type="project" value="UniProtKB-UniRule"/>
</dbReference>
<comment type="cofactor">
    <cofactor evidence="5">
        <name>(R)-lipoate</name>
        <dbReference type="ChEBI" id="CHEBI:83088"/>
    </cofactor>
    <text evidence="5">Binds 1 lipoyl cofactor covalently.</text>
</comment>
<dbReference type="NCBIfam" id="TIGR00527">
    <property type="entry name" value="gcvH"/>
    <property type="match status" value="1"/>
</dbReference>
<keyword evidence="9" id="KW-1185">Reference proteome</keyword>
<dbReference type="GO" id="GO:0009249">
    <property type="term" value="P:protein lipoylation"/>
    <property type="evidence" value="ECO:0007669"/>
    <property type="project" value="TreeGrafter"/>
</dbReference>
<keyword evidence="5" id="KW-0496">Mitochondrion</keyword>
<dbReference type="Gene3D" id="2.40.50.100">
    <property type="match status" value="1"/>
</dbReference>
<proteinExistence type="inferred from homology"/>
<dbReference type="PROSITE" id="PS00189">
    <property type="entry name" value="LIPOYL"/>
    <property type="match status" value="1"/>
</dbReference>